<evidence type="ECO:0000259" key="11">
    <source>
        <dbReference type="Pfam" id="PF09816"/>
    </source>
</evidence>
<evidence type="ECO:0000256" key="4">
    <source>
        <dbReference type="ARBA" id="ARBA00022553"/>
    </source>
</evidence>
<dbReference type="PANTHER" id="PTHR15970:SF2">
    <property type="entry name" value="ELL-ASSOCIATED FACTOR EAF"/>
    <property type="match status" value="1"/>
</dbReference>
<dbReference type="RefSeq" id="XP_018494593.1">
    <property type="nucleotide sequence ID" value="XM_018639077.1"/>
</dbReference>
<dbReference type="Pfam" id="PF09816">
    <property type="entry name" value="EAF"/>
    <property type="match status" value="1"/>
</dbReference>
<dbReference type="AlphaFoldDB" id="A0AAJ7L3G5"/>
<evidence type="ECO:0000313" key="12">
    <source>
        <dbReference type="Proteomes" id="UP000694867"/>
    </source>
</evidence>
<feature type="domain" description="Transcription elongation factor Eaf N-terminal" evidence="11">
    <location>
        <begin position="18"/>
        <end position="117"/>
    </location>
</feature>
<keyword evidence="4" id="KW-0597">Phosphoprotein</keyword>
<comment type="subcellular location">
    <subcellularLocation>
        <location evidence="1">Nucleus</location>
    </subcellularLocation>
</comment>
<comment type="function">
    <text evidence="9">Promotes transcriptional elongation by Su(Tpl)/ELL. Essential for development.</text>
</comment>
<accession>A0AAJ7L3G5</accession>
<dbReference type="InterPro" id="IPR019194">
    <property type="entry name" value="Tscrpt_elong_fac_Eaf_N"/>
</dbReference>
<feature type="compositionally biased region" description="Acidic residues" evidence="10">
    <location>
        <begin position="338"/>
        <end position="351"/>
    </location>
</feature>
<evidence type="ECO:0000256" key="10">
    <source>
        <dbReference type="SAM" id="MobiDB-lite"/>
    </source>
</evidence>
<feature type="region of interest" description="Disordered" evidence="10">
    <location>
        <begin position="117"/>
        <end position="202"/>
    </location>
</feature>
<evidence type="ECO:0000313" key="13">
    <source>
        <dbReference type="RefSeq" id="XP_018494593.1"/>
    </source>
</evidence>
<reference evidence="13" key="1">
    <citation type="submission" date="2025-08" db="UniProtKB">
        <authorList>
            <consortium name="RefSeq"/>
        </authorList>
    </citation>
    <scope>IDENTIFICATION</scope>
</reference>
<dbReference type="KEGG" id="goe:100901870"/>
<dbReference type="PANTHER" id="PTHR15970">
    <property type="entry name" value="ELL-ASSOCIATED FACTOR EAF"/>
    <property type="match status" value="1"/>
</dbReference>
<evidence type="ECO:0000256" key="9">
    <source>
        <dbReference type="ARBA" id="ARBA00025617"/>
    </source>
</evidence>
<dbReference type="GO" id="GO:0006368">
    <property type="term" value="P:transcription elongation by RNA polymerase II"/>
    <property type="evidence" value="ECO:0007669"/>
    <property type="project" value="InterPro"/>
</dbReference>
<dbReference type="GO" id="GO:0003711">
    <property type="term" value="F:transcription elongation factor activity"/>
    <property type="evidence" value="ECO:0007669"/>
    <property type="project" value="TreeGrafter"/>
</dbReference>
<comment type="similarity">
    <text evidence="2">Belongs to the EAF family.</text>
</comment>
<name>A0AAJ7L3G5_9ACAR</name>
<evidence type="ECO:0000256" key="8">
    <source>
        <dbReference type="ARBA" id="ARBA00023242"/>
    </source>
</evidence>
<evidence type="ECO:0000256" key="1">
    <source>
        <dbReference type="ARBA" id="ARBA00004123"/>
    </source>
</evidence>
<keyword evidence="5" id="KW-0805">Transcription regulation</keyword>
<keyword evidence="7" id="KW-0804">Transcription</keyword>
<feature type="compositionally biased region" description="Low complexity" evidence="10">
    <location>
        <begin position="328"/>
        <end position="337"/>
    </location>
</feature>
<keyword evidence="8" id="KW-0539">Nucleus</keyword>
<evidence type="ECO:0000256" key="2">
    <source>
        <dbReference type="ARBA" id="ARBA00007798"/>
    </source>
</evidence>
<feature type="compositionally biased region" description="Pro residues" evidence="10">
    <location>
        <begin position="367"/>
        <end position="378"/>
    </location>
</feature>
<gene>
    <name evidence="13" type="primary">LOC100901870</name>
</gene>
<evidence type="ECO:0000256" key="6">
    <source>
        <dbReference type="ARBA" id="ARBA00023159"/>
    </source>
</evidence>
<dbReference type="GO" id="GO:0032783">
    <property type="term" value="C:super elongation complex"/>
    <property type="evidence" value="ECO:0007669"/>
    <property type="project" value="InterPro"/>
</dbReference>
<dbReference type="InterPro" id="IPR027093">
    <property type="entry name" value="EAF_fam"/>
</dbReference>
<evidence type="ECO:0000256" key="5">
    <source>
        <dbReference type="ARBA" id="ARBA00023015"/>
    </source>
</evidence>
<keyword evidence="6" id="KW-0010">Activator</keyword>
<dbReference type="GeneID" id="100901870"/>
<evidence type="ECO:0000256" key="7">
    <source>
        <dbReference type="ARBA" id="ARBA00023163"/>
    </source>
</evidence>
<feature type="compositionally biased region" description="Polar residues" evidence="10">
    <location>
        <begin position="261"/>
        <end position="289"/>
    </location>
</feature>
<organism evidence="12 13">
    <name type="scientific">Galendromus occidentalis</name>
    <name type="common">western predatory mite</name>
    <dbReference type="NCBI Taxonomy" id="34638"/>
    <lineage>
        <taxon>Eukaryota</taxon>
        <taxon>Metazoa</taxon>
        <taxon>Ecdysozoa</taxon>
        <taxon>Arthropoda</taxon>
        <taxon>Chelicerata</taxon>
        <taxon>Arachnida</taxon>
        <taxon>Acari</taxon>
        <taxon>Parasitiformes</taxon>
        <taxon>Mesostigmata</taxon>
        <taxon>Gamasina</taxon>
        <taxon>Phytoseioidea</taxon>
        <taxon>Phytoseiidae</taxon>
        <taxon>Typhlodrominae</taxon>
        <taxon>Galendromus</taxon>
    </lineage>
</organism>
<dbReference type="Proteomes" id="UP000694867">
    <property type="component" value="Unplaced"/>
</dbReference>
<evidence type="ECO:0000256" key="3">
    <source>
        <dbReference type="ARBA" id="ARBA00021452"/>
    </source>
</evidence>
<keyword evidence="12" id="KW-1185">Reference proteome</keyword>
<sequence length="396" mass="42268">MDKINIGEKLGLTGKVMKLKFGNSFDRSARKETSGFHTFKYDFKPASVDASQGATVDVEKGQQISVTIPHHDSSSSTTFRGNHREYSKECVLIIDQKTGEVTLERLSCNVQLKKTRAEKSSKAALNPTGRPVNESAVNDGPSAAPAAGKGIETPQPSNARMKKPLPAMPQRRSEPSIGAVKRGMTSVAPPRKRISKPRPVPQPIRPHAAALAPNSMPILIGDSSGYVEQIVDHDYGGDNDESLALMSFEVWTNPDPLQFTRDVSSSGNFNREASSSGNFTREALSSGNFSREAPKATSSIVNKSCTVKSSATPLSQTSGSLKDAMEMSDGSSSSDSDSGSDDSDSGSEDEAQSEKEPPQVALASRLMPPPAVEQPMPKPSLLIDDLQLSESGSDSE</sequence>
<protein>
    <recommendedName>
        <fullName evidence="3">Ell-associated factor Eaf</fullName>
    </recommendedName>
</protein>
<feature type="compositionally biased region" description="Polar residues" evidence="10">
    <location>
        <begin position="296"/>
        <end position="320"/>
    </location>
</feature>
<feature type="region of interest" description="Disordered" evidence="10">
    <location>
        <begin position="261"/>
        <end position="396"/>
    </location>
</feature>
<proteinExistence type="inferred from homology"/>